<keyword evidence="1" id="KW-0472">Membrane</keyword>
<reference evidence="2 3" key="1">
    <citation type="journal article" date="2015" name="Int. J. Syst. Evol. Microbiol.">
        <title>Hyunsoonleella pacifica sp. nov., isolated from seawater of South Pacific Gyre.</title>
        <authorList>
            <person name="Gao X."/>
            <person name="Zhang Z."/>
            <person name="Dai X."/>
            <person name="Zhang X.H."/>
        </authorList>
    </citation>
    <scope>NUCLEOTIDE SEQUENCE [LARGE SCALE GENOMIC DNA]</scope>
    <source>
        <strain evidence="2 3">SW033</strain>
    </source>
</reference>
<protein>
    <submittedName>
        <fullName evidence="2">DUF4133 domain-containing protein</fullName>
    </submittedName>
</protein>
<evidence type="ECO:0000313" key="2">
    <source>
        <dbReference type="EMBL" id="TBN14389.1"/>
    </source>
</evidence>
<comment type="caution">
    <text evidence="2">The sequence shown here is derived from an EMBL/GenBank/DDBJ whole genome shotgun (WGS) entry which is preliminary data.</text>
</comment>
<keyword evidence="1" id="KW-0812">Transmembrane</keyword>
<keyword evidence="1" id="KW-1133">Transmembrane helix</keyword>
<dbReference type="OrthoDB" id="1178566at2"/>
<evidence type="ECO:0000313" key="3">
    <source>
        <dbReference type="Proteomes" id="UP000292372"/>
    </source>
</evidence>
<gene>
    <name evidence="2" type="ORF">EYD46_12505</name>
</gene>
<keyword evidence="3" id="KW-1185">Reference proteome</keyword>
<name>A0A4Q9FP10_9FLAO</name>
<dbReference type="Pfam" id="PF13571">
    <property type="entry name" value="DUF4133"/>
    <property type="match status" value="1"/>
</dbReference>
<accession>A0A4Q9FP10</accession>
<dbReference type="EMBL" id="SIRS01000005">
    <property type="protein sequence ID" value="TBN14389.1"/>
    <property type="molecule type" value="Genomic_DNA"/>
</dbReference>
<proteinExistence type="predicted"/>
<dbReference type="InterPro" id="IPR025407">
    <property type="entry name" value="DUF4133"/>
</dbReference>
<sequence length="107" mass="11925">MNHNYTEIRKGLQKEVLFLGLKAKYINYCIYIGVGVIAFGLGLSLLIPTSLALLVTTGMVGCVFVILLFYSRTYGANGFIKKIADNSKPQQVKVSGSFSKMVLWERR</sequence>
<evidence type="ECO:0000256" key="1">
    <source>
        <dbReference type="SAM" id="Phobius"/>
    </source>
</evidence>
<dbReference type="Proteomes" id="UP000292372">
    <property type="component" value="Unassembled WGS sequence"/>
</dbReference>
<organism evidence="2 3">
    <name type="scientific">Hyunsoonleella pacifica</name>
    <dbReference type="NCBI Taxonomy" id="1080224"/>
    <lineage>
        <taxon>Bacteria</taxon>
        <taxon>Pseudomonadati</taxon>
        <taxon>Bacteroidota</taxon>
        <taxon>Flavobacteriia</taxon>
        <taxon>Flavobacteriales</taxon>
        <taxon>Flavobacteriaceae</taxon>
    </lineage>
</organism>
<feature type="transmembrane region" description="Helical" evidence="1">
    <location>
        <begin position="25"/>
        <end position="45"/>
    </location>
</feature>
<dbReference type="AlphaFoldDB" id="A0A4Q9FP10"/>
<dbReference type="RefSeq" id="WP_130937510.1">
    <property type="nucleotide sequence ID" value="NZ_BMEE01000002.1"/>
</dbReference>
<feature type="transmembrane region" description="Helical" evidence="1">
    <location>
        <begin position="51"/>
        <end position="71"/>
    </location>
</feature>